<feature type="compositionally biased region" description="Polar residues" evidence="1">
    <location>
        <begin position="235"/>
        <end position="248"/>
    </location>
</feature>
<dbReference type="EMBL" id="KN827129">
    <property type="protein sequence ID" value="KIK77121.1"/>
    <property type="molecule type" value="Genomic_DNA"/>
</dbReference>
<name>A0A0D0D0N7_9AGAM</name>
<organism evidence="2 3">
    <name type="scientific">Paxillus rubicundulus Ve08.2h10</name>
    <dbReference type="NCBI Taxonomy" id="930991"/>
    <lineage>
        <taxon>Eukaryota</taxon>
        <taxon>Fungi</taxon>
        <taxon>Dikarya</taxon>
        <taxon>Basidiomycota</taxon>
        <taxon>Agaricomycotina</taxon>
        <taxon>Agaricomycetes</taxon>
        <taxon>Agaricomycetidae</taxon>
        <taxon>Boletales</taxon>
        <taxon>Paxilineae</taxon>
        <taxon>Paxillaceae</taxon>
        <taxon>Paxillus</taxon>
    </lineage>
</organism>
<reference evidence="3" key="2">
    <citation type="submission" date="2015-01" db="EMBL/GenBank/DDBJ databases">
        <title>Evolutionary Origins and Diversification of the Mycorrhizal Mutualists.</title>
        <authorList>
            <consortium name="DOE Joint Genome Institute"/>
            <consortium name="Mycorrhizal Genomics Consortium"/>
            <person name="Kohler A."/>
            <person name="Kuo A."/>
            <person name="Nagy L.G."/>
            <person name="Floudas D."/>
            <person name="Copeland A."/>
            <person name="Barry K.W."/>
            <person name="Cichocki N."/>
            <person name="Veneault-Fourrey C."/>
            <person name="LaButti K."/>
            <person name="Lindquist E.A."/>
            <person name="Lipzen A."/>
            <person name="Lundell T."/>
            <person name="Morin E."/>
            <person name="Murat C."/>
            <person name="Riley R."/>
            <person name="Ohm R."/>
            <person name="Sun H."/>
            <person name="Tunlid A."/>
            <person name="Henrissat B."/>
            <person name="Grigoriev I.V."/>
            <person name="Hibbett D.S."/>
            <person name="Martin F."/>
        </authorList>
    </citation>
    <scope>NUCLEOTIDE SEQUENCE [LARGE SCALE GENOMIC DNA]</scope>
    <source>
        <strain evidence="3">Ve08.2h10</strain>
    </source>
</reference>
<dbReference type="HOGENOM" id="CLU_083382_0_1_1"/>
<feature type="region of interest" description="Disordered" evidence="1">
    <location>
        <begin position="183"/>
        <end position="248"/>
    </location>
</feature>
<feature type="region of interest" description="Disordered" evidence="1">
    <location>
        <begin position="29"/>
        <end position="61"/>
    </location>
</feature>
<evidence type="ECO:0000256" key="1">
    <source>
        <dbReference type="SAM" id="MobiDB-lite"/>
    </source>
</evidence>
<protein>
    <submittedName>
        <fullName evidence="2">Uncharacterized protein</fullName>
    </submittedName>
</protein>
<gene>
    <name evidence="2" type="ORF">PAXRUDRAFT_167757</name>
</gene>
<dbReference type="AlphaFoldDB" id="A0A0D0D0N7"/>
<reference evidence="2 3" key="1">
    <citation type="submission" date="2014-04" db="EMBL/GenBank/DDBJ databases">
        <authorList>
            <consortium name="DOE Joint Genome Institute"/>
            <person name="Kuo A."/>
            <person name="Kohler A."/>
            <person name="Jargeat P."/>
            <person name="Nagy L.G."/>
            <person name="Floudas D."/>
            <person name="Copeland A."/>
            <person name="Barry K.W."/>
            <person name="Cichocki N."/>
            <person name="Veneault-Fourrey C."/>
            <person name="LaButti K."/>
            <person name="Lindquist E.A."/>
            <person name="Lipzen A."/>
            <person name="Lundell T."/>
            <person name="Morin E."/>
            <person name="Murat C."/>
            <person name="Sun H."/>
            <person name="Tunlid A."/>
            <person name="Henrissat B."/>
            <person name="Grigoriev I.V."/>
            <person name="Hibbett D.S."/>
            <person name="Martin F."/>
            <person name="Nordberg H.P."/>
            <person name="Cantor M.N."/>
            <person name="Hua S.X."/>
        </authorList>
    </citation>
    <scope>NUCLEOTIDE SEQUENCE [LARGE SCALE GENOMIC DNA]</scope>
    <source>
        <strain evidence="2 3">Ve08.2h10</strain>
    </source>
</reference>
<feature type="compositionally biased region" description="Basic and acidic residues" evidence="1">
    <location>
        <begin position="43"/>
        <end position="54"/>
    </location>
</feature>
<accession>A0A0D0D0N7</accession>
<keyword evidence="3" id="KW-1185">Reference proteome</keyword>
<proteinExistence type="predicted"/>
<sequence length="248" mass="27958">DINDQIEDGEAFNGWGGTHQRWMEDAKKALGDSASDEEEILMDTDRNSDSGPAEKKKKSRKGKKAKVDAVLIVNHIGKAWIGNIKDASLEVMKQMVWGFITFHYRWASRMKDGSVPWMQISTQRSNYISWKYLSQGAKILEPSKLQNKEVISLFEFWRERQKSDTADVFSFRKWRDATGTLQDPVQLDSNEDGASQRRIAANGKRKAGPDHGPTDTKVSEEEQGGLPHKEESDNVIGQTSAQSKYHGG</sequence>
<evidence type="ECO:0000313" key="3">
    <source>
        <dbReference type="Proteomes" id="UP000054538"/>
    </source>
</evidence>
<dbReference type="OrthoDB" id="2685482at2759"/>
<feature type="compositionally biased region" description="Basic and acidic residues" evidence="1">
    <location>
        <begin position="207"/>
        <end position="220"/>
    </location>
</feature>
<evidence type="ECO:0000313" key="2">
    <source>
        <dbReference type="EMBL" id="KIK77121.1"/>
    </source>
</evidence>
<dbReference type="InParanoid" id="A0A0D0D0N7"/>
<dbReference type="Proteomes" id="UP000054538">
    <property type="component" value="Unassembled WGS sequence"/>
</dbReference>
<feature type="non-terminal residue" evidence="2">
    <location>
        <position position="1"/>
    </location>
</feature>